<evidence type="ECO:0000313" key="4">
    <source>
        <dbReference type="WBParaSite" id="scf7180000418733.g2826"/>
    </source>
</evidence>
<keyword evidence="2" id="KW-1185">Reference proteome</keyword>
<name>A0A915NNH8_9BILA</name>
<evidence type="ECO:0000256" key="1">
    <source>
        <dbReference type="SAM" id="MobiDB-lite"/>
    </source>
</evidence>
<accession>A0A915NNH8</accession>
<organism evidence="2 4">
    <name type="scientific">Meloidogyne floridensis</name>
    <dbReference type="NCBI Taxonomy" id="298350"/>
    <lineage>
        <taxon>Eukaryota</taxon>
        <taxon>Metazoa</taxon>
        <taxon>Ecdysozoa</taxon>
        <taxon>Nematoda</taxon>
        <taxon>Chromadorea</taxon>
        <taxon>Rhabditida</taxon>
        <taxon>Tylenchina</taxon>
        <taxon>Tylenchomorpha</taxon>
        <taxon>Tylenchoidea</taxon>
        <taxon>Meloidogynidae</taxon>
        <taxon>Meloidogyninae</taxon>
        <taxon>Meloidogyne</taxon>
    </lineage>
</organism>
<protein>
    <submittedName>
        <fullName evidence="3 4">Uncharacterized protein</fullName>
    </submittedName>
</protein>
<dbReference type="WBParaSite" id="scf7180000418733.g2826">
    <property type="protein sequence ID" value="scf7180000418733.g2826"/>
    <property type="gene ID" value="scf7180000418733.g2826"/>
</dbReference>
<dbReference type="AlphaFoldDB" id="A0A915NNH8"/>
<feature type="region of interest" description="Disordered" evidence="1">
    <location>
        <begin position="1"/>
        <end position="33"/>
    </location>
</feature>
<proteinExistence type="predicted"/>
<dbReference type="Proteomes" id="UP000887560">
    <property type="component" value="Unplaced"/>
</dbReference>
<evidence type="ECO:0000313" key="3">
    <source>
        <dbReference type="WBParaSite" id="scf7180000417967.g1952"/>
    </source>
</evidence>
<reference evidence="3 4" key="1">
    <citation type="submission" date="2022-11" db="UniProtKB">
        <authorList>
            <consortium name="WormBaseParasite"/>
        </authorList>
    </citation>
    <scope>IDENTIFICATION</scope>
</reference>
<dbReference type="WBParaSite" id="scf7180000417967.g1952">
    <property type="protein sequence ID" value="scf7180000417967.g1952"/>
    <property type="gene ID" value="scf7180000417967.g1952"/>
</dbReference>
<sequence length="33" mass="3330">MNYYIVAGTRATEPGHSPGAGHDAPNAAAHSAH</sequence>
<evidence type="ECO:0000313" key="2">
    <source>
        <dbReference type="Proteomes" id="UP000887560"/>
    </source>
</evidence>